<protein>
    <recommendedName>
        <fullName evidence="1">AAA-ATPase-like domain-containing protein</fullName>
    </recommendedName>
</protein>
<dbReference type="Pfam" id="PF08011">
    <property type="entry name" value="PDDEXK_9"/>
    <property type="match status" value="1"/>
</dbReference>
<evidence type="ECO:0000313" key="2">
    <source>
        <dbReference type="EMBL" id="PKK90097.1"/>
    </source>
</evidence>
<sequence>MKKLPIGISTFSEIITRNCYYVDKTPFVAQLEEQGKYYFLSRPRRFGKSLFIDTLAEAFSGNRELFKGLFLYDNWNWEIKYPVIRISFGAGIIKTREELDASLNFQIDRNGGQSIPLGAVNIRFQKLIDRLFVDWGQRVVVLVDEYDKPILDNITDSKAMMELREGLKNFYSVIKDSDAHVKFCLLTGVSKFSKVSIFSGLNNLEDITLDARYGSICGYTQSELEEVFATLLEGVDLAAVKVWYNGYNFMGKSVYNPFDVLLFLRNGIFHNYWFESGTPEFLIKMMMEGKTFIPSLENLAAGDELLGSFDVENIAPETLLFQTGYLTIKSFRQFGGFRSYKLGWPNLEVKASLTGAVLSNLVSSAQNKEKYRNKVFEALERTDILALRDLFHAFFASIPHDWYRKNQLAGYEGYYASIVYCYFAALGLEMAAEDATNMGKIDLWVRLENRVYIFEFKVVEMCDNVQGGSRSDGASEDAPVCSALRQLREKRYHEKFMGQPNDNGREQKIYLIGVEFSKVDRNITAFEWEKVDGICAN</sequence>
<organism evidence="2 3">
    <name type="scientific">Candidatus Wallbacteria bacterium HGW-Wallbacteria-1</name>
    <dbReference type="NCBI Taxonomy" id="2013854"/>
    <lineage>
        <taxon>Bacteria</taxon>
        <taxon>Candidatus Walliibacteriota</taxon>
    </lineage>
</organism>
<comment type="caution">
    <text evidence="2">The sequence shown here is derived from an EMBL/GenBank/DDBJ whole genome shotgun (WGS) entry which is preliminary data.</text>
</comment>
<dbReference type="AlphaFoldDB" id="A0A2N1PP24"/>
<reference evidence="2 3" key="1">
    <citation type="journal article" date="2017" name="ISME J.">
        <title>Potential for microbial H2 and metal transformations associated with novel bacteria and archaea in deep terrestrial subsurface sediments.</title>
        <authorList>
            <person name="Hernsdorf A.W."/>
            <person name="Amano Y."/>
            <person name="Miyakawa K."/>
            <person name="Ise K."/>
            <person name="Suzuki Y."/>
            <person name="Anantharaman K."/>
            <person name="Probst A."/>
            <person name="Burstein D."/>
            <person name="Thomas B.C."/>
            <person name="Banfield J.F."/>
        </authorList>
    </citation>
    <scope>NUCLEOTIDE SEQUENCE [LARGE SCALE GENOMIC DNA]</scope>
    <source>
        <strain evidence="2">HGW-Wallbacteria-1</strain>
    </source>
</reference>
<dbReference type="Pfam" id="PF09820">
    <property type="entry name" value="AAA-ATPase_like"/>
    <property type="match status" value="1"/>
</dbReference>
<evidence type="ECO:0000259" key="1">
    <source>
        <dbReference type="Pfam" id="PF09820"/>
    </source>
</evidence>
<dbReference type="PANTHER" id="PTHR34825:SF1">
    <property type="entry name" value="AAA-ATPASE-LIKE DOMAIN-CONTAINING PROTEIN"/>
    <property type="match status" value="1"/>
</dbReference>
<feature type="domain" description="AAA-ATPase-like" evidence="1">
    <location>
        <begin position="5"/>
        <end position="198"/>
    </location>
</feature>
<proteinExistence type="predicted"/>
<dbReference type="PANTHER" id="PTHR34825">
    <property type="entry name" value="CONSERVED PROTEIN, WITH A WEAK D-GALACTARATE DEHYDRATASE/ALTRONATE HYDROLASE DOMAIN"/>
    <property type="match status" value="1"/>
</dbReference>
<name>A0A2N1PP24_9BACT</name>
<evidence type="ECO:0000313" key="3">
    <source>
        <dbReference type="Proteomes" id="UP000233256"/>
    </source>
</evidence>
<gene>
    <name evidence="2" type="ORF">CVV64_11300</name>
</gene>
<dbReference type="InterPro" id="IPR018631">
    <property type="entry name" value="AAA-ATPase-like_dom"/>
</dbReference>
<dbReference type="EMBL" id="PGXC01000008">
    <property type="protein sequence ID" value="PKK90097.1"/>
    <property type="molecule type" value="Genomic_DNA"/>
</dbReference>
<accession>A0A2N1PP24</accession>
<dbReference type="Proteomes" id="UP000233256">
    <property type="component" value="Unassembled WGS sequence"/>
</dbReference>
<dbReference type="InterPro" id="IPR012547">
    <property type="entry name" value="PDDEXK_9"/>
</dbReference>